<feature type="region of interest" description="Disordered" evidence="1">
    <location>
        <begin position="114"/>
        <end position="134"/>
    </location>
</feature>
<dbReference type="EMBL" id="JBBPEH010000011">
    <property type="protein sequence ID" value="KAK7532419.1"/>
    <property type="molecule type" value="Genomic_DNA"/>
</dbReference>
<reference evidence="2 3" key="1">
    <citation type="submission" date="2024-04" db="EMBL/GenBank/DDBJ databases">
        <title>Phyllosticta paracitricarpa is synonymous to the EU quarantine fungus P. citricarpa based on phylogenomic analyses.</title>
        <authorList>
            <consortium name="Lawrence Berkeley National Laboratory"/>
            <person name="Van ingen-buijs V.A."/>
            <person name="Van westerhoven A.C."/>
            <person name="Haridas S."/>
            <person name="Skiadas P."/>
            <person name="Martin F."/>
            <person name="Groenewald J.Z."/>
            <person name="Crous P.W."/>
            <person name="Seidl M.F."/>
        </authorList>
    </citation>
    <scope>NUCLEOTIDE SEQUENCE [LARGE SCALE GENOMIC DNA]</scope>
    <source>
        <strain evidence="2 3">CPC 17464</strain>
    </source>
</reference>
<gene>
    <name evidence="2" type="ORF">J3D65DRAFT_105466</name>
</gene>
<sequence length="193" mass="20848">MDHDAAARPAGLPDAGLAVEASRREPCVVSFQRFVSLIFFFFFCVDCLNNERDVIGGISKKVGGLMARGQDEAKVLWRNFGKWGGSWRQSGSGQVEFLGRACLELAAMVHGAAGARRDSQRRSGRVGGTKGTAERQRWGTCRKMLETMHVHGKIQSSGQHDGGGEVIAESGLVWSGQGCCQARTGCKLAGMWD</sequence>
<protein>
    <submittedName>
        <fullName evidence="2">Uncharacterized protein</fullName>
    </submittedName>
</protein>
<organism evidence="2 3">
    <name type="scientific">Phyllosticta citribraziliensis</name>
    <dbReference type="NCBI Taxonomy" id="989973"/>
    <lineage>
        <taxon>Eukaryota</taxon>
        <taxon>Fungi</taxon>
        <taxon>Dikarya</taxon>
        <taxon>Ascomycota</taxon>
        <taxon>Pezizomycotina</taxon>
        <taxon>Dothideomycetes</taxon>
        <taxon>Dothideomycetes incertae sedis</taxon>
        <taxon>Botryosphaeriales</taxon>
        <taxon>Phyllostictaceae</taxon>
        <taxon>Phyllosticta</taxon>
    </lineage>
</organism>
<dbReference type="GeneID" id="92026580"/>
<dbReference type="RefSeq" id="XP_066652087.1">
    <property type="nucleotide sequence ID" value="XM_066793674.1"/>
</dbReference>
<name>A0ABR1LB00_9PEZI</name>
<keyword evidence="3" id="KW-1185">Reference proteome</keyword>
<evidence type="ECO:0000256" key="1">
    <source>
        <dbReference type="SAM" id="MobiDB-lite"/>
    </source>
</evidence>
<dbReference type="Proteomes" id="UP001360953">
    <property type="component" value="Unassembled WGS sequence"/>
</dbReference>
<accession>A0ABR1LB00</accession>
<evidence type="ECO:0000313" key="2">
    <source>
        <dbReference type="EMBL" id="KAK7532419.1"/>
    </source>
</evidence>
<comment type="caution">
    <text evidence="2">The sequence shown here is derived from an EMBL/GenBank/DDBJ whole genome shotgun (WGS) entry which is preliminary data.</text>
</comment>
<proteinExistence type="predicted"/>
<evidence type="ECO:0000313" key="3">
    <source>
        <dbReference type="Proteomes" id="UP001360953"/>
    </source>
</evidence>